<organism evidence="2 3">
    <name type="scientific">Nonomuraea deserti</name>
    <dbReference type="NCBI Taxonomy" id="1848322"/>
    <lineage>
        <taxon>Bacteria</taxon>
        <taxon>Bacillati</taxon>
        <taxon>Actinomycetota</taxon>
        <taxon>Actinomycetes</taxon>
        <taxon>Streptosporangiales</taxon>
        <taxon>Streptosporangiaceae</taxon>
        <taxon>Nonomuraea</taxon>
    </lineage>
</organism>
<proteinExistence type="predicted"/>
<dbReference type="Pfam" id="PF13822">
    <property type="entry name" value="ACC_epsilon"/>
    <property type="match status" value="1"/>
</dbReference>
<sequence>MMGGDGAVFRFVRGELDQEELAAVVTALLHRLAPGAEEGNAPPPPWSAPRADDRNSRSRPGGRPNSWYGSASSRPPAWDEPHTFQAPNSWSPG</sequence>
<dbReference type="GO" id="GO:0004658">
    <property type="term" value="F:propionyl-CoA carboxylase activity"/>
    <property type="evidence" value="ECO:0007669"/>
    <property type="project" value="InterPro"/>
</dbReference>
<gene>
    <name evidence="2" type="ORF">E1292_48650</name>
</gene>
<keyword evidence="3" id="KW-1185">Reference proteome</keyword>
<feature type="region of interest" description="Disordered" evidence="1">
    <location>
        <begin position="35"/>
        <end position="93"/>
    </location>
</feature>
<dbReference type="AlphaFoldDB" id="A0A4R4U3R2"/>
<evidence type="ECO:0000313" key="3">
    <source>
        <dbReference type="Proteomes" id="UP000295258"/>
    </source>
</evidence>
<dbReference type="InterPro" id="IPR032716">
    <property type="entry name" value="ACC_epsilon"/>
</dbReference>
<reference evidence="2 3" key="1">
    <citation type="submission" date="2019-03" db="EMBL/GenBank/DDBJ databases">
        <title>Draft genome sequences of novel Actinobacteria.</title>
        <authorList>
            <person name="Sahin N."/>
            <person name="Ay H."/>
            <person name="Saygin H."/>
        </authorList>
    </citation>
    <scope>NUCLEOTIDE SEQUENCE [LARGE SCALE GENOMIC DNA]</scope>
    <source>
        <strain evidence="2 3">KC310</strain>
    </source>
</reference>
<accession>A0A4R4U3R2</accession>
<protein>
    <submittedName>
        <fullName evidence="2">Acyl-CoA carboxylase subunit epsilon</fullName>
    </submittedName>
</protein>
<comment type="caution">
    <text evidence="2">The sequence shown here is derived from an EMBL/GenBank/DDBJ whole genome shotgun (WGS) entry which is preliminary data.</text>
</comment>
<evidence type="ECO:0000313" key="2">
    <source>
        <dbReference type="EMBL" id="TDC85711.1"/>
    </source>
</evidence>
<dbReference type="GO" id="GO:0003989">
    <property type="term" value="F:acetyl-CoA carboxylase activity"/>
    <property type="evidence" value="ECO:0007669"/>
    <property type="project" value="InterPro"/>
</dbReference>
<evidence type="ECO:0000256" key="1">
    <source>
        <dbReference type="SAM" id="MobiDB-lite"/>
    </source>
</evidence>
<name>A0A4R4U3R2_9ACTN</name>
<dbReference type="Proteomes" id="UP000295258">
    <property type="component" value="Unassembled WGS sequence"/>
</dbReference>
<dbReference type="EMBL" id="SMKO01000311">
    <property type="protein sequence ID" value="TDC85711.1"/>
    <property type="molecule type" value="Genomic_DNA"/>
</dbReference>